<proteinExistence type="predicted"/>
<dbReference type="Pfam" id="PF04242">
    <property type="entry name" value="DUF424"/>
    <property type="match status" value="1"/>
</dbReference>
<accession>A0A5E4LPC2</accession>
<evidence type="ECO:0008006" key="3">
    <source>
        <dbReference type="Google" id="ProtNLM"/>
    </source>
</evidence>
<evidence type="ECO:0000313" key="2">
    <source>
        <dbReference type="Proteomes" id="UP000789941"/>
    </source>
</evidence>
<dbReference type="AlphaFoldDB" id="A0A5E4LPC2"/>
<name>A0A5E4LPC2_9ARCH</name>
<gene>
    <name evidence="1" type="ORF">LFW2832_01233</name>
</gene>
<dbReference type="Gene3D" id="3.30.1860.10">
    <property type="entry name" value="uncharacterized conserved protein from methanopyrus kandleri domain like"/>
    <property type="match status" value="1"/>
</dbReference>
<reference evidence="1 2" key="1">
    <citation type="submission" date="2019-08" db="EMBL/GenBank/DDBJ databases">
        <authorList>
            <person name="Vazquez-Campos X."/>
        </authorList>
    </citation>
    <scope>NUCLEOTIDE SEQUENCE [LARGE SCALE GENOMIC DNA]</scope>
    <source>
        <strain evidence="1">LFW-283_2</strain>
    </source>
</reference>
<protein>
    <recommendedName>
        <fullName evidence="3">DUF424 domain-containing protein</fullName>
    </recommendedName>
</protein>
<organism evidence="1 2">
    <name type="scientific">Candidatus Bilamarchaeum dharawalense</name>
    <dbReference type="NCBI Taxonomy" id="2885759"/>
    <lineage>
        <taxon>Archaea</taxon>
        <taxon>Candidatus Micrarchaeota</taxon>
        <taxon>Candidatus Micrarchaeia</taxon>
        <taxon>Candidatus Anstonellales</taxon>
        <taxon>Candidatus Bilamarchaeaceae</taxon>
        <taxon>Candidatus Bilamarchaeum</taxon>
    </lineage>
</organism>
<sequence>MSLYLKVHENKEGRVIAVCDGDLIGKVLTDGNAHMDLDRYRGFYVGKEVEDGEVKKELTTFSSINMVGKHAVGIALEMGLANKQDVMYIKNIPYIQIYKI</sequence>
<dbReference type="Proteomes" id="UP000789941">
    <property type="component" value="Unassembled WGS sequence"/>
</dbReference>
<comment type="caution">
    <text evidence="1">The sequence shown here is derived from an EMBL/GenBank/DDBJ whole genome shotgun (WGS) entry which is preliminary data.</text>
</comment>
<dbReference type="InterPro" id="IPR007355">
    <property type="entry name" value="DUF424"/>
</dbReference>
<dbReference type="EMBL" id="CABMJJ010000003">
    <property type="protein sequence ID" value="VVC02787.1"/>
    <property type="molecule type" value="Genomic_DNA"/>
</dbReference>
<evidence type="ECO:0000313" key="1">
    <source>
        <dbReference type="EMBL" id="VVC02787.1"/>
    </source>
</evidence>